<accession>A0ABQ2DSR3</accession>
<evidence type="ECO:0000256" key="3">
    <source>
        <dbReference type="ARBA" id="ARBA00022692"/>
    </source>
</evidence>
<feature type="transmembrane region" description="Helical" evidence="6">
    <location>
        <begin position="12"/>
        <end position="32"/>
    </location>
</feature>
<comment type="similarity">
    <text evidence="2">Belongs to the TspO/BZRP family.</text>
</comment>
<feature type="transmembrane region" description="Helical" evidence="6">
    <location>
        <begin position="214"/>
        <end position="234"/>
    </location>
</feature>
<keyword evidence="5 6" id="KW-0472">Membrane</keyword>
<feature type="transmembrane region" description="Helical" evidence="6">
    <location>
        <begin position="240"/>
        <end position="261"/>
    </location>
</feature>
<dbReference type="Pfam" id="PF03073">
    <property type="entry name" value="TspO_MBR"/>
    <property type="match status" value="1"/>
</dbReference>
<feature type="transmembrane region" description="Helical" evidence="6">
    <location>
        <begin position="152"/>
        <end position="175"/>
    </location>
</feature>
<evidence type="ECO:0000256" key="1">
    <source>
        <dbReference type="ARBA" id="ARBA00004141"/>
    </source>
</evidence>
<evidence type="ECO:0000256" key="6">
    <source>
        <dbReference type="SAM" id="Phobius"/>
    </source>
</evidence>
<comment type="subcellular location">
    <subcellularLocation>
        <location evidence="1">Membrane</location>
        <topology evidence="1">Multi-pass membrane protein</topology>
    </subcellularLocation>
</comment>
<dbReference type="Proteomes" id="UP000606115">
    <property type="component" value="Unassembled WGS sequence"/>
</dbReference>
<dbReference type="EMBL" id="BMKX01000010">
    <property type="protein sequence ID" value="GGJ71095.1"/>
    <property type="molecule type" value="Genomic_DNA"/>
</dbReference>
<dbReference type="Gene3D" id="1.20.1260.100">
    <property type="entry name" value="TspO/MBR protein"/>
    <property type="match status" value="1"/>
</dbReference>
<protein>
    <submittedName>
        <fullName evidence="7">Tryptophan-rich sensory protein</fullName>
    </submittedName>
</protein>
<dbReference type="RefSeq" id="WP_188687158.1">
    <property type="nucleotide sequence ID" value="NZ_BMKX01000010.1"/>
</dbReference>
<organism evidence="7 8">
    <name type="scientific">Glutamicibacter ardleyensis</name>
    <dbReference type="NCBI Taxonomy" id="225894"/>
    <lineage>
        <taxon>Bacteria</taxon>
        <taxon>Bacillati</taxon>
        <taxon>Actinomycetota</taxon>
        <taxon>Actinomycetes</taxon>
        <taxon>Micrococcales</taxon>
        <taxon>Micrococcaceae</taxon>
        <taxon>Glutamicibacter</taxon>
    </lineage>
</organism>
<dbReference type="InterPro" id="IPR004307">
    <property type="entry name" value="TspO_MBR"/>
</dbReference>
<dbReference type="InterPro" id="IPR038330">
    <property type="entry name" value="TspO/MBR-related_sf"/>
</dbReference>
<feature type="transmembrane region" description="Helical" evidence="6">
    <location>
        <begin position="187"/>
        <end position="207"/>
    </location>
</feature>
<keyword evidence="4 6" id="KW-1133">Transmembrane helix</keyword>
<proteinExistence type="inferred from homology"/>
<keyword evidence="3 6" id="KW-0812">Transmembrane</keyword>
<comment type="caution">
    <text evidence="7">The sequence shown here is derived from an EMBL/GenBank/DDBJ whole genome shotgun (WGS) entry which is preliminary data.</text>
</comment>
<reference evidence="8" key="1">
    <citation type="journal article" date="2019" name="Int. J. Syst. Evol. Microbiol.">
        <title>The Global Catalogue of Microorganisms (GCM) 10K type strain sequencing project: providing services to taxonomists for standard genome sequencing and annotation.</title>
        <authorList>
            <consortium name="The Broad Institute Genomics Platform"/>
            <consortium name="The Broad Institute Genome Sequencing Center for Infectious Disease"/>
            <person name="Wu L."/>
            <person name="Ma J."/>
        </authorList>
    </citation>
    <scope>NUCLEOTIDE SEQUENCE [LARGE SCALE GENOMIC DNA]</scope>
    <source>
        <strain evidence="8">CGMCC 1.3685</strain>
    </source>
</reference>
<gene>
    <name evidence="7" type="ORF">GCM10007173_32470</name>
</gene>
<name>A0ABQ2DSR3_9MICC</name>
<evidence type="ECO:0000256" key="5">
    <source>
        <dbReference type="ARBA" id="ARBA00023136"/>
    </source>
</evidence>
<evidence type="ECO:0000313" key="7">
    <source>
        <dbReference type="EMBL" id="GGJ71095.1"/>
    </source>
</evidence>
<keyword evidence="8" id="KW-1185">Reference proteome</keyword>
<feature type="transmembrane region" description="Helical" evidence="6">
    <location>
        <begin position="64"/>
        <end position="83"/>
    </location>
</feature>
<evidence type="ECO:0000256" key="4">
    <source>
        <dbReference type="ARBA" id="ARBA00022989"/>
    </source>
</evidence>
<feature type="transmembrane region" description="Helical" evidence="6">
    <location>
        <begin position="118"/>
        <end position="140"/>
    </location>
</feature>
<dbReference type="GeneID" id="303305579"/>
<dbReference type="PANTHER" id="PTHR33802:SF1">
    <property type="entry name" value="XK-RELATED PROTEIN"/>
    <property type="match status" value="1"/>
</dbReference>
<dbReference type="PANTHER" id="PTHR33802">
    <property type="entry name" value="SI:CH211-161H7.5-RELATED"/>
    <property type="match status" value="1"/>
</dbReference>
<evidence type="ECO:0000256" key="2">
    <source>
        <dbReference type="ARBA" id="ARBA00007524"/>
    </source>
</evidence>
<evidence type="ECO:0000313" key="8">
    <source>
        <dbReference type="Proteomes" id="UP000606115"/>
    </source>
</evidence>
<sequence length="272" mass="28698">MKQARQETTSASWPVVILEILALGAAITAAFIGSGAMGGTPIQEAAGGYLSADSTLLAPSGPAFSIWSVIYLGLAVFAIYQALPQGRRSQKLRAVRVPVAASALLNAAWIAVVQLDQLLVSTIVIFILLGVLIWILLRLVNFGTASRAEHWIMWLTFGLYLGWVSVASIANTSALLSSWNVGIDTAWAPYAAVVLLLVAAIIGLGVTGYTHGKIYTALAMTWGIAWIGHSRLTGTNQSTLVGYAALVIAAALLIGALAIAFSQRHRTESSRP</sequence>
<feature type="transmembrane region" description="Helical" evidence="6">
    <location>
        <begin position="95"/>
        <end position="112"/>
    </location>
</feature>